<dbReference type="PANTHER" id="PTHR11014">
    <property type="entry name" value="PEPTIDASE M20 FAMILY MEMBER"/>
    <property type="match status" value="1"/>
</dbReference>
<dbReference type="NCBIfam" id="TIGR01891">
    <property type="entry name" value="amidohydrolases"/>
    <property type="match status" value="1"/>
</dbReference>
<dbReference type="Gene3D" id="3.30.70.360">
    <property type="match status" value="1"/>
</dbReference>
<sequence length="415" mass="43994">MPPRATGEGISPTMTKLDAWLGQHHAAFTAIRRDIHAHPELGLEEVRTAKLVADKLREWGVEVTENVGKTGVVGVIRGNKPGRAVGLRADMDCLALDETTNLPYSSKNPGRMHACGHDGHTTMLLAAGRYLAENRDFEGTVNLIFQPAEEGRGGANAMLADKLFERFPCDAIYGLHNTPGMAPGTFGTTVGPFLAAADSWKVTFHGVGGHGGSQPHRSTDITYAQAHFVLGLQGIIGRNVAPLDTAVISVGYIHGGDVNASNVIPSELVIGGTARTYSMEVRDLVERRIGELAAATAQAWGCKAEAYYHRGTSPLVNEAEQVRVGVAAASAAVGAEKVNGQLRPGTGGEDFAEMMLVRPGAFMRIGNGVNPDGSFVGLHTPLYDFNDAIIPDGVRYWVGVVDQELGQGLRAVAAE</sequence>
<reference evidence="3 4" key="1">
    <citation type="submission" date="2016-10" db="EMBL/GenBank/DDBJ databases">
        <authorList>
            <person name="Varghese N."/>
            <person name="Submissions S."/>
        </authorList>
    </citation>
    <scope>NUCLEOTIDE SEQUENCE [LARGE SCALE GENOMIC DNA]</scope>
    <source>
        <strain evidence="3 4">DSM 26672</strain>
    </source>
</reference>
<accession>A0ABY0NWM1</accession>
<dbReference type="PIRSF" id="PIRSF005962">
    <property type="entry name" value="Pept_M20D_amidohydro"/>
    <property type="match status" value="1"/>
</dbReference>
<dbReference type="EMBL" id="FNBZ01000003">
    <property type="protein sequence ID" value="SDG27521.1"/>
    <property type="molecule type" value="Genomic_DNA"/>
</dbReference>
<dbReference type="SUPFAM" id="SSF55031">
    <property type="entry name" value="Bacterial exopeptidase dimerisation domain"/>
    <property type="match status" value="1"/>
</dbReference>
<dbReference type="PANTHER" id="PTHR11014:SF63">
    <property type="entry name" value="METALLOPEPTIDASE, PUTATIVE (AFU_ORTHOLOGUE AFUA_6G09600)-RELATED"/>
    <property type="match status" value="1"/>
</dbReference>
<gene>
    <name evidence="3" type="ORF">SAMN05421844_103383</name>
</gene>
<evidence type="ECO:0000256" key="1">
    <source>
        <dbReference type="ARBA" id="ARBA00022801"/>
    </source>
</evidence>
<keyword evidence="1 3" id="KW-0378">Hydrolase</keyword>
<dbReference type="Gene3D" id="3.40.630.10">
    <property type="entry name" value="Zn peptidases"/>
    <property type="match status" value="1"/>
</dbReference>
<keyword evidence="4" id="KW-1185">Reference proteome</keyword>
<dbReference type="GO" id="GO:0016787">
    <property type="term" value="F:hydrolase activity"/>
    <property type="evidence" value="ECO:0007669"/>
    <property type="project" value="UniProtKB-KW"/>
</dbReference>
<comment type="caution">
    <text evidence="3">The sequence shown here is derived from an EMBL/GenBank/DDBJ whole genome shotgun (WGS) entry which is preliminary data.</text>
</comment>
<organism evidence="3 4">
    <name type="scientific">Bosea robiniae</name>
    <dbReference type="NCBI Taxonomy" id="1036780"/>
    <lineage>
        <taxon>Bacteria</taxon>
        <taxon>Pseudomonadati</taxon>
        <taxon>Pseudomonadota</taxon>
        <taxon>Alphaproteobacteria</taxon>
        <taxon>Hyphomicrobiales</taxon>
        <taxon>Boseaceae</taxon>
        <taxon>Bosea</taxon>
    </lineage>
</organism>
<proteinExistence type="predicted"/>
<dbReference type="InterPro" id="IPR036264">
    <property type="entry name" value="Bact_exopeptidase_dim_dom"/>
</dbReference>
<dbReference type="Proteomes" id="UP000199468">
    <property type="component" value="Unassembled WGS sequence"/>
</dbReference>
<dbReference type="InterPro" id="IPR011650">
    <property type="entry name" value="Peptidase_M20_dimer"/>
</dbReference>
<dbReference type="CDD" id="cd05666">
    <property type="entry name" value="M20_Acy1-like"/>
    <property type="match status" value="1"/>
</dbReference>
<evidence type="ECO:0000313" key="4">
    <source>
        <dbReference type="Proteomes" id="UP000199468"/>
    </source>
</evidence>
<name>A0ABY0NWM1_9HYPH</name>
<evidence type="ECO:0000313" key="3">
    <source>
        <dbReference type="EMBL" id="SDG27521.1"/>
    </source>
</evidence>
<dbReference type="InterPro" id="IPR002933">
    <property type="entry name" value="Peptidase_M20"/>
</dbReference>
<protein>
    <submittedName>
        <fullName evidence="3">Hippurate hydrolase</fullName>
    </submittedName>
</protein>
<dbReference type="InterPro" id="IPR017439">
    <property type="entry name" value="Amidohydrolase"/>
</dbReference>
<dbReference type="SUPFAM" id="SSF53187">
    <property type="entry name" value="Zn-dependent exopeptidases"/>
    <property type="match status" value="1"/>
</dbReference>
<feature type="domain" description="Peptidase M20 dimerisation" evidence="2">
    <location>
        <begin position="199"/>
        <end position="297"/>
    </location>
</feature>
<dbReference type="Pfam" id="PF01546">
    <property type="entry name" value="Peptidase_M20"/>
    <property type="match status" value="1"/>
</dbReference>
<dbReference type="Pfam" id="PF07687">
    <property type="entry name" value="M20_dimer"/>
    <property type="match status" value="1"/>
</dbReference>
<evidence type="ECO:0000259" key="2">
    <source>
        <dbReference type="Pfam" id="PF07687"/>
    </source>
</evidence>